<proteinExistence type="predicted"/>
<dbReference type="Proteomes" id="UP001244552">
    <property type="component" value="Unassembled WGS sequence"/>
</dbReference>
<comment type="caution">
    <text evidence="1">The sequence shown here is derived from an EMBL/GenBank/DDBJ whole genome shotgun (WGS) entry which is preliminary data.</text>
</comment>
<dbReference type="EMBL" id="JAUSVU010000039">
    <property type="protein sequence ID" value="MDQ0537173.1"/>
    <property type="molecule type" value="Genomic_DNA"/>
</dbReference>
<name>A0ABU0MUK3_9PROT</name>
<gene>
    <name evidence="1" type="ORF">QO018_006073</name>
</gene>
<reference evidence="1 2" key="1">
    <citation type="submission" date="2023-07" db="EMBL/GenBank/DDBJ databases">
        <title>Genomic Encyclopedia of Type Strains, Phase IV (KMG-IV): sequencing the most valuable type-strain genomes for metagenomic binning, comparative biology and taxonomic classification.</title>
        <authorList>
            <person name="Goeker M."/>
        </authorList>
    </citation>
    <scope>NUCLEOTIDE SEQUENCE [LARGE SCALE GENOMIC DNA]</scope>
    <source>
        <strain evidence="1 2">DSM 19922</strain>
    </source>
</reference>
<sequence>MPEPSPKAQPPILYGPDCIETLRRAGAEFIEFWCVGGRADGRKCEHRKAVRISDIIAKLGPEISLIMLARRARCERCGKRGCHVQPSAPISRVSYGYRDWLRGEMERCQQFLIWAREQL</sequence>
<protein>
    <submittedName>
        <fullName evidence="1">Uncharacterized protein</fullName>
    </submittedName>
</protein>
<organism evidence="1 2">
    <name type="scientific">Azospirillum picis</name>
    <dbReference type="NCBI Taxonomy" id="488438"/>
    <lineage>
        <taxon>Bacteria</taxon>
        <taxon>Pseudomonadati</taxon>
        <taxon>Pseudomonadota</taxon>
        <taxon>Alphaproteobacteria</taxon>
        <taxon>Rhodospirillales</taxon>
        <taxon>Azospirillaceae</taxon>
        <taxon>Azospirillum</taxon>
    </lineage>
</organism>
<keyword evidence="2" id="KW-1185">Reference proteome</keyword>
<evidence type="ECO:0000313" key="1">
    <source>
        <dbReference type="EMBL" id="MDQ0537173.1"/>
    </source>
</evidence>
<dbReference type="RefSeq" id="WP_209990877.1">
    <property type="nucleotide sequence ID" value="NZ_JAGINO010000037.1"/>
</dbReference>
<evidence type="ECO:0000313" key="2">
    <source>
        <dbReference type="Proteomes" id="UP001244552"/>
    </source>
</evidence>
<accession>A0ABU0MUK3</accession>